<sequence length="185" mass="20896">MSDSKPLFSHNSHATQSCPKCDKPLIFRQGKAGPFLGCSGYPQCLFIQPLHPEHDFDLDKVIEGSECPECQSLLAVKHGRYGIFIGCSNYPTCHFTEQKEQKEESSTNIQCPKCHAGELIKKQNRFGKFFFACSTYPSCNYLLNSAPVAKTCEKCGWEVLIRKKLRGSQFLICPQKKCQHKHSSE</sequence>
<dbReference type="PANTHER" id="PTHR42785">
    <property type="entry name" value="DNA TOPOISOMERASE, TYPE IA, CORE"/>
    <property type="match status" value="1"/>
</dbReference>
<protein>
    <submittedName>
        <fullName evidence="2">Topoisomerase DNA-binding C4 zinc finger domain-containing protein</fullName>
    </submittedName>
</protein>
<dbReference type="Pfam" id="PF01396">
    <property type="entry name" value="Zn_ribbon_Top1"/>
    <property type="match status" value="4"/>
</dbReference>
<dbReference type="PROSITE" id="PS51257">
    <property type="entry name" value="PROKAR_LIPOPROTEIN"/>
    <property type="match status" value="1"/>
</dbReference>
<comment type="caution">
    <text evidence="2">The sequence shown here is derived from an EMBL/GenBank/DDBJ whole genome shotgun (WGS) entry which is preliminary data.</text>
</comment>
<dbReference type="PANTHER" id="PTHR42785:SF1">
    <property type="entry name" value="DNA TOPOISOMERASE"/>
    <property type="match status" value="1"/>
</dbReference>
<feature type="domain" description="DNA topoisomerase type IA zn finger" evidence="1">
    <location>
        <begin position="16"/>
        <end position="52"/>
    </location>
</feature>
<reference evidence="2 3" key="1">
    <citation type="submission" date="2024-06" db="EMBL/GenBank/DDBJ databases">
        <authorList>
            <person name="Chen R.Y."/>
        </authorList>
    </citation>
    <scope>NUCLEOTIDE SEQUENCE [LARGE SCALE GENOMIC DNA]</scope>
    <source>
        <strain evidence="2 3">D2</strain>
    </source>
</reference>
<keyword evidence="3" id="KW-1185">Reference proteome</keyword>
<name>A0ABV1RE14_9ALTE</name>
<dbReference type="GO" id="GO:0003677">
    <property type="term" value="F:DNA binding"/>
    <property type="evidence" value="ECO:0007669"/>
    <property type="project" value="UniProtKB-KW"/>
</dbReference>
<dbReference type="Gene3D" id="3.30.65.10">
    <property type="entry name" value="Bacterial Topoisomerase I, domain 1"/>
    <property type="match status" value="3"/>
</dbReference>
<feature type="domain" description="DNA topoisomerase type IA zn finger" evidence="1">
    <location>
        <begin position="110"/>
        <end position="144"/>
    </location>
</feature>
<feature type="domain" description="DNA topoisomerase type IA zn finger" evidence="1">
    <location>
        <begin position="65"/>
        <end position="101"/>
    </location>
</feature>
<dbReference type="EMBL" id="JBELOE010000083">
    <property type="protein sequence ID" value="MER2491155.1"/>
    <property type="molecule type" value="Genomic_DNA"/>
</dbReference>
<feature type="domain" description="DNA topoisomerase type IA zn finger" evidence="1">
    <location>
        <begin position="150"/>
        <end position="179"/>
    </location>
</feature>
<dbReference type="Proteomes" id="UP001467690">
    <property type="component" value="Unassembled WGS sequence"/>
</dbReference>
<accession>A0ABV1RE14</accession>
<evidence type="ECO:0000259" key="1">
    <source>
        <dbReference type="Pfam" id="PF01396"/>
    </source>
</evidence>
<dbReference type="InterPro" id="IPR000380">
    <property type="entry name" value="Topo_IA"/>
</dbReference>
<keyword evidence="2" id="KW-0238">DNA-binding</keyword>
<dbReference type="InterPro" id="IPR013498">
    <property type="entry name" value="Topo_IA_Znf"/>
</dbReference>
<proteinExistence type="predicted"/>
<dbReference type="SUPFAM" id="SSF57783">
    <property type="entry name" value="Zinc beta-ribbon"/>
    <property type="match status" value="3"/>
</dbReference>
<gene>
    <name evidence="2" type="ORF">ABS311_04590</name>
</gene>
<evidence type="ECO:0000313" key="2">
    <source>
        <dbReference type="EMBL" id="MER2491155.1"/>
    </source>
</evidence>
<evidence type="ECO:0000313" key="3">
    <source>
        <dbReference type="Proteomes" id="UP001467690"/>
    </source>
</evidence>
<organism evidence="2 3">
    <name type="scientific">Catenovulum sediminis</name>
    <dbReference type="NCBI Taxonomy" id="1740262"/>
    <lineage>
        <taxon>Bacteria</taxon>
        <taxon>Pseudomonadati</taxon>
        <taxon>Pseudomonadota</taxon>
        <taxon>Gammaproteobacteria</taxon>
        <taxon>Alteromonadales</taxon>
        <taxon>Alteromonadaceae</taxon>
        <taxon>Catenovulum</taxon>
    </lineage>
</organism>